<protein>
    <submittedName>
        <fullName evidence="4">Spore gernimation protein</fullName>
    </submittedName>
</protein>
<dbReference type="Proteomes" id="UP000322997">
    <property type="component" value="Unassembled WGS sequence"/>
</dbReference>
<dbReference type="GeneID" id="89535799"/>
<dbReference type="PATRIC" id="fig|189381.10.peg.131"/>
<evidence type="ECO:0000313" key="3">
    <source>
        <dbReference type="EMBL" id="KZE48060.1"/>
    </source>
</evidence>
<dbReference type="OrthoDB" id="2680024at2"/>
<dbReference type="EMBL" id="VTEQ01000004">
    <property type="protein sequence ID" value="TYS53196.1"/>
    <property type="molecule type" value="Genomic_DNA"/>
</dbReference>
<evidence type="ECO:0000313" key="4">
    <source>
        <dbReference type="EMBL" id="TYS53196.1"/>
    </source>
</evidence>
<reference evidence="4 7" key="5">
    <citation type="submission" date="2019-08" db="EMBL/GenBank/DDBJ databases">
        <title>Bacillus genomes from the desert of Cuatro Cienegas, Coahuila.</title>
        <authorList>
            <person name="Olmedo-Alvarez G."/>
        </authorList>
    </citation>
    <scope>NUCLEOTIDE SEQUENCE [LARGE SCALE GENOMIC DNA]</scope>
    <source>
        <strain evidence="4 7">CH108_3D</strain>
    </source>
</reference>
<dbReference type="EMBL" id="LQQY01000019">
    <property type="protein sequence ID" value="KZE48060.1"/>
    <property type="molecule type" value="Genomic_DNA"/>
</dbReference>
<feature type="transmembrane region" description="Helical" evidence="1">
    <location>
        <begin position="26"/>
        <end position="45"/>
    </location>
</feature>
<organism evidence="3 6">
    <name type="scientific">Rossellomorea marisflavi</name>
    <dbReference type="NCBI Taxonomy" id="189381"/>
    <lineage>
        <taxon>Bacteria</taxon>
        <taxon>Bacillati</taxon>
        <taxon>Bacillota</taxon>
        <taxon>Bacilli</taxon>
        <taxon>Bacillales</taxon>
        <taxon>Bacillaceae</taxon>
        <taxon>Rossellomorea</taxon>
    </lineage>
</organism>
<feature type="transmembrane region" description="Helical" evidence="1">
    <location>
        <begin position="57"/>
        <end position="77"/>
    </location>
</feature>
<dbReference type="Pfam" id="PF17368">
    <property type="entry name" value="YwcE"/>
    <property type="match status" value="1"/>
</dbReference>
<dbReference type="InterPro" id="IPR020185">
    <property type="entry name" value="Spore_morphogenesis_YwcE"/>
</dbReference>
<reference evidence="2" key="2">
    <citation type="submission" date="2015-07" db="EMBL/GenBank/DDBJ databases">
        <title>MeaNS - Measles Nucleotide Surveillance Program.</title>
        <authorList>
            <person name="Tran T."/>
            <person name="Druce J."/>
        </authorList>
    </citation>
    <scope>NUCLEOTIDE SEQUENCE</scope>
    <source>
        <strain evidence="2">JCM 11544</strain>
    </source>
</reference>
<name>A0A0J5VJV1_9BACI</name>
<accession>A0A0J5VJV1</accession>
<evidence type="ECO:0000313" key="2">
    <source>
        <dbReference type="EMBL" id="KON83960.1"/>
    </source>
</evidence>
<dbReference type="AlphaFoldDB" id="A0A0J5VJV1"/>
<evidence type="ECO:0000256" key="1">
    <source>
        <dbReference type="SAM" id="Phobius"/>
    </source>
</evidence>
<proteinExistence type="predicted"/>
<dbReference type="EMBL" id="LGUE01000005">
    <property type="protein sequence ID" value="KON83960.1"/>
    <property type="molecule type" value="Genomic_DNA"/>
</dbReference>
<evidence type="ECO:0000313" key="6">
    <source>
        <dbReference type="Proteomes" id="UP000076510"/>
    </source>
</evidence>
<keyword evidence="1" id="KW-1133">Transmembrane helix</keyword>
<keyword evidence="5" id="KW-1185">Reference proteome</keyword>
<dbReference type="Proteomes" id="UP000076510">
    <property type="component" value="Unassembled WGS sequence"/>
</dbReference>
<comment type="caution">
    <text evidence="3">The sequence shown here is derived from an EMBL/GenBank/DDBJ whole genome shotgun (WGS) entry which is preliminary data.</text>
</comment>
<keyword evidence="1" id="KW-0472">Membrane</keyword>
<evidence type="ECO:0000313" key="5">
    <source>
        <dbReference type="Proteomes" id="UP000037405"/>
    </source>
</evidence>
<evidence type="ECO:0000313" key="7">
    <source>
        <dbReference type="Proteomes" id="UP000322997"/>
    </source>
</evidence>
<dbReference type="RefSeq" id="WP_048006989.1">
    <property type="nucleotide sequence ID" value="NZ_CAXQIX010000002.1"/>
</dbReference>
<dbReference type="Proteomes" id="UP000037405">
    <property type="component" value="Unassembled WGS sequence"/>
</dbReference>
<keyword evidence="1" id="KW-0812">Transmembrane</keyword>
<sequence>MDVFMVYLFIATATPLFLWIEHRKWAVAHIPFVIALWGAFIYYVVVPELGGWGHVTLWSLLVANFAFAHLAAFYLYATPYLRKQREKRLIKS</sequence>
<reference evidence="3" key="4">
    <citation type="submission" date="2016-01" db="EMBL/GenBank/DDBJ databases">
        <authorList>
            <person name="McClelland M."/>
            <person name="Jain A."/>
            <person name="Saraogi P."/>
            <person name="Mendelson R."/>
            <person name="Westerman R."/>
            <person name="SanMiguel P."/>
            <person name="Csonka L."/>
        </authorList>
    </citation>
    <scope>NUCLEOTIDE SEQUENCE</scope>
    <source>
        <strain evidence="3">M19</strain>
    </source>
</reference>
<gene>
    <name evidence="2" type="ORF">AF331_17595</name>
    <name evidence="3" type="ORF">AV649_20255</name>
    <name evidence="4" type="ORF">FZC83_14485</name>
</gene>
<reference evidence="5" key="1">
    <citation type="submission" date="2015-07" db="EMBL/GenBank/DDBJ databases">
        <title>Fjat-14235 jcm11544.</title>
        <authorList>
            <person name="Liu B."/>
            <person name="Wang J."/>
            <person name="Zhu Y."/>
            <person name="Liu G."/>
            <person name="Chen Q."/>
            <person name="Chen Z."/>
            <person name="Lan J."/>
            <person name="Che J."/>
            <person name="Ge C."/>
            <person name="Shi H."/>
            <person name="Pan Z."/>
            <person name="Liu X."/>
        </authorList>
    </citation>
    <scope>NUCLEOTIDE SEQUENCE [LARGE SCALE GENOMIC DNA]</scope>
    <source>
        <strain evidence="5">JCM 11544</strain>
    </source>
</reference>
<reference evidence="6" key="3">
    <citation type="submission" date="2016-01" db="EMBL/GenBank/DDBJ databases">
        <title>Whole genome sequencing of Bhargavaea cecembensis T14.</title>
        <authorList>
            <person name="Hong K.W."/>
        </authorList>
    </citation>
    <scope>NUCLEOTIDE SEQUENCE [LARGE SCALE GENOMIC DNA]</scope>
    <source>
        <strain evidence="6">M19</strain>
    </source>
</reference>
<feature type="transmembrane region" description="Helical" evidence="1">
    <location>
        <begin position="6"/>
        <end position="21"/>
    </location>
</feature>